<dbReference type="InterPro" id="IPR038883">
    <property type="entry name" value="AN11006-like"/>
</dbReference>
<dbReference type="PANTHER" id="PTHR42085:SF2">
    <property type="entry name" value="F-BOX DOMAIN-CONTAINING PROTEIN"/>
    <property type="match status" value="1"/>
</dbReference>
<dbReference type="GeneID" id="5973238"/>
<dbReference type="eggNOG" id="ENOG502T0SW">
    <property type="taxonomic scope" value="Eukaryota"/>
</dbReference>
<dbReference type="EMBL" id="CH445332">
    <property type="protein sequence ID" value="EAT87037.1"/>
    <property type="molecule type" value="Genomic_DNA"/>
</dbReference>
<gene>
    <name evidence="2" type="ORF">SNOG_05973</name>
</gene>
<sequence>MPSNLSHDADETLFHASSNEGHIHSYRADFDSVYVSQPALQCIKDTSQTSASLEKIPSRASAKFMEIPTQSEHPQQENATTMETFQNSETHPAITTTPGSVCNDEATSPSEAPQCPIRELQDALGPLLLSTKKVELQRPEWILTPAKKPPILPKWTGSFTLLAFPRELRDKIYYHYIYRPEGVLFRRNTARCYLFDDRPEDRISLFLTCRQVYDEAWQVFCRYNAVHLPARQDWGNPRTNFKTLDGTLRVFPDKPARSLQRISLSFMQYMFMYRYRTERDQLTAGEAFVQILRDAYTVKFTFPKLRECIVFFDTYHDFFGLDSRTFQIPGADDEEKTQWAFNLMKRFVGPITVVPPSWLVFRFNPDWHYEYFKHQEGIWNAGYQRLVREYADKDEALENSGKKWIEETWEFERKKKKAKFKDYRHIGP</sequence>
<proteinExistence type="predicted"/>
<protein>
    <submittedName>
        <fullName evidence="2">Uncharacterized protein</fullName>
    </submittedName>
</protein>
<dbReference type="PANTHER" id="PTHR42085">
    <property type="entry name" value="F-BOX DOMAIN-CONTAINING PROTEIN"/>
    <property type="match status" value="1"/>
</dbReference>
<accession>Q0UQJ1</accession>
<evidence type="ECO:0000313" key="2">
    <source>
        <dbReference type="EMBL" id="EAT87037.1"/>
    </source>
</evidence>
<organism evidence="2 3">
    <name type="scientific">Phaeosphaeria nodorum (strain SN15 / ATCC MYA-4574 / FGSC 10173)</name>
    <name type="common">Glume blotch fungus</name>
    <name type="synonym">Parastagonospora nodorum</name>
    <dbReference type="NCBI Taxonomy" id="321614"/>
    <lineage>
        <taxon>Eukaryota</taxon>
        <taxon>Fungi</taxon>
        <taxon>Dikarya</taxon>
        <taxon>Ascomycota</taxon>
        <taxon>Pezizomycotina</taxon>
        <taxon>Dothideomycetes</taxon>
        <taxon>Pleosporomycetidae</taxon>
        <taxon>Pleosporales</taxon>
        <taxon>Pleosporineae</taxon>
        <taxon>Phaeosphaeriaceae</taxon>
        <taxon>Parastagonospora</taxon>
    </lineage>
</organism>
<reference evidence="3" key="1">
    <citation type="journal article" date="2007" name="Plant Cell">
        <title>Dothideomycete-plant interactions illuminated by genome sequencing and EST analysis of the wheat pathogen Stagonospora nodorum.</title>
        <authorList>
            <person name="Hane J.K."/>
            <person name="Lowe R.G."/>
            <person name="Solomon P.S."/>
            <person name="Tan K.C."/>
            <person name="Schoch C.L."/>
            <person name="Spatafora J.W."/>
            <person name="Crous P.W."/>
            <person name="Kodira C."/>
            <person name="Birren B.W."/>
            <person name="Galagan J.E."/>
            <person name="Torriani S.F."/>
            <person name="McDonald B.A."/>
            <person name="Oliver R.P."/>
        </authorList>
    </citation>
    <scope>NUCLEOTIDE SEQUENCE [LARGE SCALE GENOMIC DNA]</scope>
    <source>
        <strain evidence="3">SN15 / ATCC MYA-4574 / FGSC 10173</strain>
    </source>
</reference>
<dbReference type="Proteomes" id="UP000001055">
    <property type="component" value="Unassembled WGS sequence"/>
</dbReference>
<evidence type="ECO:0000256" key="1">
    <source>
        <dbReference type="SAM" id="MobiDB-lite"/>
    </source>
</evidence>
<dbReference type="OMA" id="HAGELWH"/>
<dbReference type="AlphaFoldDB" id="Q0UQJ1"/>
<dbReference type="HOGENOM" id="CLU_641090_0_0_1"/>
<name>Q0UQJ1_PHANO</name>
<dbReference type="RefSeq" id="XP_001796361.1">
    <property type="nucleotide sequence ID" value="XM_001796309.1"/>
</dbReference>
<dbReference type="KEGG" id="pno:SNOG_05973"/>
<dbReference type="InParanoid" id="Q0UQJ1"/>
<evidence type="ECO:0000313" key="3">
    <source>
        <dbReference type="Proteomes" id="UP000001055"/>
    </source>
</evidence>
<dbReference type="VEuPathDB" id="FungiDB:JI435_059730"/>
<feature type="compositionally biased region" description="Polar residues" evidence="1">
    <location>
        <begin position="91"/>
        <end position="111"/>
    </location>
</feature>
<feature type="region of interest" description="Disordered" evidence="1">
    <location>
        <begin position="91"/>
        <end position="113"/>
    </location>
</feature>